<dbReference type="KEGG" id="ltr:EVS81_08300"/>
<feature type="transmembrane region" description="Helical" evidence="5">
    <location>
        <begin position="29"/>
        <end position="61"/>
    </location>
</feature>
<keyword evidence="3 5" id="KW-1133">Transmembrane helix</keyword>
<dbReference type="Pfam" id="PF02361">
    <property type="entry name" value="CbiQ"/>
    <property type="match status" value="1"/>
</dbReference>
<dbReference type="RefSeq" id="WP_130109965.1">
    <property type="nucleotide sequence ID" value="NZ_CP035806.1"/>
</dbReference>
<dbReference type="OrthoDB" id="509049at2"/>
<dbReference type="PANTHER" id="PTHR33514">
    <property type="entry name" value="PROTEIN ABCI12, CHLOROPLASTIC"/>
    <property type="match status" value="1"/>
</dbReference>
<dbReference type="CDD" id="cd16914">
    <property type="entry name" value="EcfT"/>
    <property type="match status" value="1"/>
</dbReference>
<evidence type="ECO:0000313" key="6">
    <source>
        <dbReference type="EMBL" id="QBE48830.1"/>
    </source>
</evidence>
<keyword evidence="4 5" id="KW-0472">Membrane</keyword>
<accession>A0A4P6KFA4</accession>
<evidence type="ECO:0000256" key="3">
    <source>
        <dbReference type="ARBA" id="ARBA00022989"/>
    </source>
</evidence>
<dbReference type="GO" id="GO:0005886">
    <property type="term" value="C:plasma membrane"/>
    <property type="evidence" value="ECO:0007669"/>
    <property type="project" value="TreeGrafter"/>
</dbReference>
<proteinExistence type="predicted"/>
<dbReference type="PANTHER" id="PTHR33514:SF13">
    <property type="entry name" value="PROTEIN ABCI12, CHLOROPLASTIC"/>
    <property type="match status" value="1"/>
</dbReference>
<keyword evidence="2 5" id="KW-0812">Transmembrane</keyword>
<dbReference type="AlphaFoldDB" id="A0A4P6KFA4"/>
<dbReference type="EMBL" id="CP035806">
    <property type="protein sequence ID" value="QBE48830.1"/>
    <property type="molecule type" value="Genomic_DNA"/>
</dbReference>
<dbReference type="Proteomes" id="UP000289260">
    <property type="component" value="Chromosome"/>
</dbReference>
<evidence type="ECO:0000256" key="5">
    <source>
        <dbReference type="SAM" id="Phobius"/>
    </source>
</evidence>
<evidence type="ECO:0000256" key="4">
    <source>
        <dbReference type="ARBA" id="ARBA00023136"/>
    </source>
</evidence>
<gene>
    <name evidence="6" type="ORF">EVS81_08300</name>
</gene>
<keyword evidence="7" id="KW-1185">Reference proteome</keyword>
<sequence>MTAVSPLGAYRPGTGLLHRLRPGAKLLGLFGFAIAVVWTGGVTVTAVWLGIAVALAILAGLRGRDLWRVARRFALVAIPLFAFQAWQQGWERGFEVVGDLFTLILAASAVTASTAIEDMIDTITWALAPLRRVGVEPERVALSFSLVIRAIPSILGIAGETREAARARGLGRDPRALLVPFVLRTVAHAQTTGEALAARGIGEE</sequence>
<evidence type="ECO:0000256" key="2">
    <source>
        <dbReference type="ARBA" id="ARBA00022692"/>
    </source>
</evidence>
<comment type="subcellular location">
    <subcellularLocation>
        <location evidence="1">Membrane</location>
        <topology evidence="1">Multi-pass membrane protein</topology>
    </subcellularLocation>
</comment>
<name>A0A4P6KFA4_9MICO</name>
<protein>
    <submittedName>
        <fullName evidence="6">Energy-coupling factor transporter transmembrane protein EcfT</fullName>
    </submittedName>
</protein>
<dbReference type="InterPro" id="IPR003339">
    <property type="entry name" value="ABC/ECF_trnsptr_transmembrane"/>
</dbReference>
<evidence type="ECO:0000256" key="1">
    <source>
        <dbReference type="ARBA" id="ARBA00004141"/>
    </source>
</evidence>
<reference evidence="6 7" key="1">
    <citation type="submission" date="2019-02" db="EMBL/GenBank/DDBJ databases">
        <authorList>
            <person name="Sun L."/>
            <person name="Pan D."/>
            <person name="Wu X."/>
        </authorList>
    </citation>
    <scope>NUCLEOTIDE SEQUENCE [LARGE SCALE GENOMIC DNA]</scope>
    <source>
        <strain evidence="6 7">JW-1</strain>
    </source>
</reference>
<organism evidence="6 7">
    <name type="scientific">Leucobacter triazinivorans</name>
    <dbReference type="NCBI Taxonomy" id="1784719"/>
    <lineage>
        <taxon>Bacteria</taxon>
        <taxon>Bacillati</taxon>
        <taxon>Actinomycetota</taxon>
        <taxon>Actinomycetes</taxon>
        <taxon>Micrococcales</taxon>
        <taxon>Microbacteriaceae</taxon>
        <taxon>Leucobacter</taxon>
    </lineage>
</organism>
<evidence type="ECO:0000313" key="7">
    <source>
        <dbReference type="Proteomes" id="UP000289260"/>
    </source>
</evidence>